<keyword evidence="3" id="KW-1185">Reference proteome</keyword>
<protein>
    <submittedName>
        <fullName evidence="2">Uncharacterized protein</fullName>
    </submittedName>
</protein>
<feature type="compositionally biased region" description="Acidic residues" evidence="1">
    <location>
        <begin position="74"/>
        <end position="85"/>
    </location>
</feature>
<evidence type="ECO:0000256" key="1">
    <source>
        <dbReference type="SAM" id="MobiDB-lite"/>
    </source>
</evidence>
<comment type="caution">
    <text evidence="2">The sequence shown here is derived from an EMBL/GenBank/DDBJ whole genome shotgun (WGS) entry which is preliminary data.</text>
</comment>
<proteinExistence type="predicted"/>
<feature type="compositionally biased region" description="Basic and acidic residues" evidence="1">
    <location>
        <begin position="63"/>
        <end position="73"/>
    </location>
</feature>
<feature type="region of interest" description="Disordered" evidence="1">
    <location>
        <begin position="98"/>
        <end position="142"/>
    </location>
</feature>
<evidence type="ECO:0000313" key="3">
    <source>
        <dbReference type="Proteomes" id="UP001066276"/>
    </source>
</evidence>
<sequence length="171" mass="19033">MANLLIQHQGSCLPLKRPVTSSNSISPFSLLQDEYHPCKGSLHYEEDNFRVLTLALGRIEGPDLEKESSHWQPEEEPEENSAERLEEEQMLEHLRGLTGVEEVGGNLPLRYDPEQDMTKREKPEADQETTQEAICGGTASSHHASGGAWLHQVCGRERGLGNTLVAIQPPQ</sequence>
<dbReference type="EMBL" id="JANPWB010000013">
    <property type="protein sequence ID" value="KAJ1110111.1"/>
    <property type="molecule type" value="Genomic_DNA"/>
</dbReference>
<gene>
    <name evidence="2" type="ORF">NDU88_007466</name>
</gene>
<name>A0AAV7N3I6_PLEWA</name>
<feature type="compositionally biased region" description="Basic and acidic residues" evidence="1">
    <location>
        <begin position="111"/>
        <end position="125"/>
    </location>
</feature>
<dbReference type="AlphaFoldDB" id="A0AAV7N3I6"/>
<feature type="region of interest" description="Disordered" evidence="1">
    <location>
        <begin position="63"/>
        <end position="85"/>
    </location>
</feature>
<evidence type="ECO:0000313" key="2">
    <source>
        <dbReference type="EMBL" id="KAJ1110111.1"/>
    </source>
</evidence>
<accession>A0AAV7N3I6</accession>
<reference evidence="2" key="1">
    <citation type="journal article" date="2022" name="bioRxiv">
        <title>Sequencing and chromosome-scale assembly of the giantPleurodeles waltlgenome.</title>
        <authorList>
            <person name="Brown T."/>
            <person name="Elewa A."/>
            <person name="Iarovenko S."/>
            <person name="Subramanian E."/>
            <person name="Araus A.J."/>
            <person name="Petzold A."/>
            <person name="Susuki M."/>
            <person name="Suzuki K.-i.T."/>
            <person name="Hayashi T."/>
            <person name="Toyoda A."/>
            <person name="Oliveira C."/>
            <person name="Osipova E."/>
            <person name="Leigh N.D."/>
            <person name="Simon A."/>
            <person name="Yun M.H."/>
        </authorList>
    </citation>
    <scope>NUCLEOTIDE SEQUENCE</scope>
    <source>
        <strain evidence="2">20211129_DDA</strain>
        <tissue evidence="2">Liver</tissue>
    </source>
</reference>
<organism evidence="2 3">
    <name type="scientific">Pleurodeles waltl</name>
    <name type="common">Iberian ribbed newt</name>
    <dbReference type="NCBI Taxonomy" id="8319"/>
    <lineage>
        <taxon>Eukaryota</taxon>
        <taxon>Metazoa</taxon>
        <taxon>Chordata</taxon>
        <taxon>Craniata</taxon>
        <taxon>Vertebrata</taxon>
        <taxon>Euteleostomi</taxon>
        <taxon>Amphibia</taxon>
        <taxon>Batrachia</taxon>
        <taxon>Caudata</taxon>
        <taxon>Salamandroidea</taxon>
        <taxon>Salamandridae</taxon>
        <taxon>Pleurodelinae</taxon>
        <taxon>Pleurodeles</taxon>
    </lineage>
</organism>
<dbReference type="Proteomes" id="UP001066276">
    <property type="component" value="Chromosome 9"/>
</dbReference>